<feature type="non-terminal residue" evidence="6">
    <location>
        <position position="207"/>
    </location>
</feature>
<name>A0A8X7XG31_POLSE</name>
<keyword evidence="2 4" id="KW-0479">Metal-binding</keyword>
<dbReference type="InterPro" id="IPR001199">
    <property type="entry name" value="Cyt_B5-like_heme/steroid-bd"/>
</dbReference>
<dbReference type="PRINTS" id="PR00363">
    <property type="entry name" value="CYTOCHROMEB5"/>
</dbReference>
<organism evidence="6 7">
    <name type="scientific">Polypterus senegalus</name>
    <name type="common">Senegal bichir</name>
    <dbReference type="NCBI Taxonomy" id="55291"/>
    <lineage>
        <taxon>Eukaryota</taxon>
        <taxon>Metazoa</taxon>
        <taxon>Chordata</taxon>
        <taxon>Craniata</taxon>
        <taxon>Vertebrata</taxon>
        <taxon>Euteleostomi</taxon>
        <taxon>Actinopterygii</taxon>
        <taxon>Polypteriformes</taxon>
        <taxon>Polypteridae</taxon>
        <taxon>Polypterus</taxon>
    </lineage>
</organism>
<dbReference type="InterPro" id="IPR051872">
    <property type="entry name" value="Cytochrome_b5/Flavoprotein_Rdt"/>
</dbReference>
<dbReference type="GO" id="GO:0046872">
    <property type="term" value="F:metal ion binding"/>
    <property type="evidence" value="ECO:0007669"/>
    <property type="project" value="UniProtKB-UniRule"/>
</dbReference>
<evidence type="ECO:0000313" key="7">
    <source>
        <dbReference type="Proteomes" id="UP000886611"/>
    </source>
</evidence>
<dbReference type="PANTHER" id="PTHR46237:SF1">
    <property type="entry name" value="CYTOCHROME B5 REDUCTASE 4"/>
    <property type="match status" value="1"/>
</dbReference>
<accession>A0A8X7XG31</accession>
<protein>
    <submittedName>
        <fullName evidence="6">NB5R4 reductase</fullName>
    </submittedName>
</protein>
<dbReference type="GO" id="GO:0005783">
    <property type="term" value="C:endoplasmic reticulum"/>
    <property type="evidence" value="ECO:0007669"/>
    <property type="project" value="TreeGrafter"/>
</dbReference>
<dbReference type="Gene3D" id="3.10.120.10">
    <property type="entry name" value="Cytochrome b5-like heme/steroid binding domain"/>
    <property type="match status" value="1"/>
</dbReference>
<dbReference type="GO" id="GO:0006801">
    <property type="term" value="P:superoxide metabolic process"/>
    <property type="evidence" value="ECO:0007669"/>
    <property type="project" value="TreeGrafter"/>
</dbReference>
<evidence type="ECO:0000313" key="6">
    <source>
        <dbReference type="EMBL" id="KAG2468555.1"/>
    </source>
</evidence>
<comment type="caution">
    <text evidence="6">The sequence shown here is derived from an EMBL/GenBank/DDBJ whole genome shotgun (WGS) entry which is preliminary data.</text>
</comment>
<evidence type="ECO:0000256" key="3">
    <source>
        <dbReference type="ARBA" id="ARBA00023004"/>
    </source>
</evidence>
<evidence type="ECO:0000256" key="2">
    <source>
        <dbReference type="ARBA" id="ARBA00022723"/>
    </source>
</evidence>
<dbReference type="GO" id="GO:0003676">
    <property type="term" value="F:nucleic acid binding"/>
    <property type="evidence" value="ECO:0007669"/>
    <property type="project" value="InterPro"/>
</dbReference>
<dbReference type="InterPro" id="IPR036400">
    <property type="entry name" value="Cyt_B5-like_heme/steroid_sf"/>
</dbReference>
<dbReference type="FunFam" id="3.10.120.10:FF:000001">
    <property type="entry name" value="Cytochrome b5 reductase 4"/>
    <property type="match status" value="1"/>
</dbReference>
<feature type="domain" description="Cytochrome b5 heme-binding" evidence="5">
    <location>
        <begin position="88"/>
        <end position="164"/>
    </location>
</feature>
<dbReference type="GO" id="GO:0004128">
    <property type="term" value="F:cytochrome-b5 reductase activity, acting on NAD(P)H"/>
    <property type="evidence" value="ECO:0007669"/>
    <property type="project" value="TreeGrafter"/>
</dbReference>
<reference evidence="6 7" key="1">
    <citation type="journal article" date="2021" name="Cell">
        <title>Tracing the genetic footprints of vertebrate landing in non-teleost ray-finned fishes.</title>
        <authorList>
            <person name="Bi X."/>
            <person name="Wang K."/>
            <person name="Yang L."/>
            <person name="Pan H."/>
            <person name="Jiang H."/>
            <person name="Wei Q."/>
            <person name="Fang M."/>
            <person name="Yu H."/>
            <person name="Zhu C."/>
            <person name="Cai Y."/>
            <person name="He Y."/>
            <person name="Gan X."/>
            <person name="Zeng H."/>
            <person name="Yu D."/>
            <person name="Zhu Y."/>
            <person name="Jiang H."/>
            <person name="Qiu Q."/>
            <person name="Yang H."/>
            <person name="Zhang Y.E."/>
            <person name="Wang W."/>
            <person name="Zhu M."/>
            <person name="He S."/>
            <person name="Zhang G."/>
        </authorList>
    </citation>
    <scope>NUCLEOTIDE SEQUENCE [LARGE SCALE GENOMIC DNA]</scope>
    <source>
        <strain evidence="6">Bchr_013</strain>
    </source>
</reference>
<feature type="non-terminal residue" evidence="6">
    <location>
        <position position="1"/>
    </location>
</feature>
<dbReference type="PROSITE" id="PS50255">
    <property type="entry name" value="CYTOCHROME_B5_2"/>
    <property type="match status" value="1"/>
</dbReference>
<dbReference type="Gene3D" id="3.30.420.10">
    <property type="entry name" value="Ribonuclease H-like superfamily/Ribonuclease H"/>
    <property type="match status" value="1"/>
</dbReference>
<dbReference type="SUPFAM" id="SSF55856">
    <property type="entry name" value="Cytochrome b5-like heme/steroid binding domain"/>
    <property type="match status" value="1"/>
</dbReference>
<dbReference type="EMBL" id="JAATIS010000485">
    <property type="protein sequence ID" value="KAG2468555.1"/>
    <property type="molecule type" value="Genomic_DNA"/>
</dbReference>
<sequence>MLRGTTVASYYDLLETNVKSAIQSKRRGLLSQRVLLLQDNARLHIAKNTKACLEKLKFEVPLKPGRSLMDWIRLTKSGKDLTGLKGRLIEVTEEELARHNKNDDCWICIRGLVYNVTPYMEYHPGGEDELMKAAGMDGTDLFDQVHRWVNYESMLKECLIGKMAMKAVTATKGECLICLNEDSSPVDKIMKHIFAMYANLLAVIEIS</sequence>
<dbReference type="InterPro" id="IPR018506">
    <property type="entry name" value="Cyt_B5_heme-BS"/>
</dbReference>
<dbReference type="InterPro" id="IPR036397">
    <property type="entry name" value="RNaseH_sf"/>
</dbReference>
<proteinExistence type="inferred from homology"/>
<dbReference type="Proteomes" id="UP000886611">
    <property type="component" value="Unassembled WGS sequence"/>
</dbReference>
<dbReference type="PROSITE" id="PS00191">
    <property type="entry name" value="CYTOCHROME_B5_1"/>
    <property type="match status" value="1"/>
</dbReference>
<gene>
    <name evidence="6" type="primary">Cyb5r4</name>
    <name evidence="6" type="ORF">GTO96_0014926</name>
</gene>
<dbReference type="Pfam" id="PF00173">
    <property type="entry name" value="Cyt-b5"/>
    <property type="match status" value="1"/>
</dbReference>
<dbReference type="GO" id="GO:0020037">
    <property type="term" value="F:heme binding"/>
    <property type="evidence" value="ECO:0007669"/>
    <property type="project" value="UniProtKB-UniRule"/>
</dbReference>
<keyword evidence="1 4" id="KW-0349">Heme</keyword>
<evidence type="ECO:0000259" key="5">
    <source>
        <dbReference type="PROSITE" id="PS50255"/>
    </source>
</evidence>
<evidence type="ECO:0000256" key="4">
    <source>
        <dbReference type="RuleBase" id="RU362121"/>
    </source>
</evidence>
<keyword evidence="3 4" id="KW-0408">Iron</keyword>
<keyword evidence="7" id="KW-1185">Reference proteome</keyword>
<dbReference type="SMART" id="SM01117">
    <property type="entry name" value="Cyt-b5"/>
    <property type="match status" value="1"/>
</dbReference>
<dbReference type="AlphaFoldDB" id="A0A8X7XG31"/>
<dbReference type="PANTHER" id="PTHR46237">
    <property type="entry name" value="CYTOCHROME B5 REDUCTASE 4 FAMILY MEMBER"/>
    <property type="match status" value="1"/>
</dbReference>
<evidence type="ECO:0000256" key="1">
    <source>
        <dbReference type="ARBA" id="ARBA00022617"/>
    </source>
</evidence>
<comment type="similarity">
    <text evidence="4">Belongs to the cytochrome b5 family.</text>
</comment>